<keyword evidence="2" id="KW-1185">Reference proteome</keyword>
<comment type="caution">
    <text evidence="1">The sequence shown here is derived from an EMBL/GenBank/DDBJ whole genome shotgun (WGS) entry which is preliminary data.</text>
</comment>
<gene>
    <name evidence="1" type="ORF">PSA01_65750</name>
</gene>
<name>A0ABQ0S9L9_9PSEU</name>
<organism evidence="1 2">
    <name type="scientific">Pseudonocardia saturnea</name>
    <dbReference type="NCBI Taxonomy" id="33909"/>
    <lineage>
        <taxon>Bacteria</taxon>
        <taxon>Bacillati</taxon>
        <taxon>Actinomycetota</taxon>
        <taxon>Actinomycetes</taxon>
        <taxon>Pseudonocardiales</taxon>
        <taxon>Pseudonocardiaceae</taxon>
        <taxon>Pseudonocardia</taxon>
    </lineage>
</organism>
<dbReference type="EMBL" id="BJNH01000135">
    <property type="protein sequence ID" value="GEC29546.1"/>
    <property type="molecule type" value="Genomic_DNA"/>
</dbReference>
<proteinExistence type="predicted"/>
<evidence type="ECO:0000313" key="2">
    <source>
        <dbReference type="Proteomes" id="UP000320693"/>
    </source>
</evidence>
<protein>
    <submittedName>
        <fullName evidence="1">Uncharacterized protein</fullName>
    </submittedName>
</protein>
<dbReference type="Proteomes" id="UP000320693">
    <property type="component" value="Unassembled WGS sequence"/>
</dbReference>
<reference evidence="1 2" key="1">
    <citation type="submission" date="2019-06" db="EMBL/GenBank/DDBJ databases">
        <title>Whole genome shotgun sequence of Pseudonocardia saturnea NBRC 14499.</title>
        <authorList>
            <person name="Hosoyama A."/>
            <person name="Uohara A."/>
            <person name="Ohji S."/>
            <person name="Ichikawa N."/>
        </authorList>
    </citation>
    <scope>NUCLEOTIDE SEQUENCE [LARGE SCALE GENOMIC DNA]</scope>
    <source>
        <strain evidence="1 2">NBRC 14499</strain>
    </source>
</reference>
<evidence type="ECO:0000313" key="1">
    <source>
        <dbReference type="EMBL" id="GEC29546.1"/>
    </source>
</evidence>
<sequence>MHWPARLRIVLAAAGQPGRHSGTGEGGAEMGTARIVDPRLLVWLSGKKKGCEQFDRGVRGDVD</sequence>
<accession>A0ABQ0S9L9</accession>